<feature type="domain" description="BZIP" evidence="7">
    <location>
        <begin position="288"/>
        <end position="348"/>
    </location>
</feature>
<evidence type="ECO:0000256" key="2">
    <source>
        <dbReference type="ARBA" id="ARBA00023015"/>
    </source>
</evidence>
<dbReference type="Proteomes" id="UP000001593">
    <property type="component" value="Unassembled WGS sequence"/>
</dbReference>
<evidence type="ECO:0000256" key="3">
    <source>
        <dbReference type="ARBA" id="ARBA00023125"/>
    </source>
</evidence>
<evidence type="ECO:0000256" key="1">
    <source>
        <dbReference type="ARBA" id="ARBA00004123"/>
    </source>
</evidence>
<dbReference type="IntAct" id="A7RHZ9">
    <property type="interactions" value="4"/>
</dbReference>
<evidence type="ECO:0000259" key="7">
    <source>
        <dbReference type="PROSITE" id="PS50217"/>
    </source>
</evidence>
<dbReference type="InterPro" id="IPR004827">
    <property type="entry name" value="bZIP"/>
</dbReference>
<dbReference type="InterPro" id="IPR040223">
    <property type="entry name" value="PAR_bZIP"/>
</dbReference>
<dbReference type="Pfam" id="PF07716">
    <property type="entry name" value="bZIP_2"/>
    <property type="match status" value="1"/>
</dbReference>
<keyword evidence="3" id="KW-0238">DNA-binding</keyword>
<feature type="compositionally biased region" description="Basic and acidic residues" evidence="6">
    <location>
        <begin position="253"/>
        <end position="271"/>
    </location>
</feature>
<evidence type="ECO:0000313" key="8">
    <source>
        <dbReference type="EMBL" id="EDO48945.1"/>
    </source>
</evidence>
<protein>
    <recommendedName>
        <fullName evidence="7">BZIP domain-containing protein</fullName>
    </recommendedName>
</protein>
<dbReference type="GO" id="GO:0005634">
    <property type="term" value="C:nucleus"/>
    <property type="evidence" value="ECO:0000318"/>
    <property type="project" value="GO_Central"/>
</dbReference>
<dbReference type="Gene3D" id="1.20.5.170">
    <property type="match status" value="1"/>
</dbReference>
<evidence type="ECO:0000256" key="4">
    <source>
        <dbReference type="ARBA" id="ARBA00023163"/>
    </source>
</evidence>
<dbReference type="FunFam" id="1.20.5.170:FF:000228">
    <property type="entry name" value="Predicted protein"/>
    <property type="match status" value="1"/>
</dbReference>
<evidence type="ECO:0000313" key="9">
    <source>
        <dbReference type="Proteomes" id="UP000001593"/>
    </source>
</evidence>
<evidence type="ECO:0000256" key="5">
    <source>
        <dbReference type="ARBA" id="ARBA00023242"/>
    </source>
</evidence>
<feature type="region of interest" description="Disordered" evidence="6">
    <location>
        <begin position="247"/>
        <end position="308"/>
    </location>
</feature>
<name>A7RHZ9_NEMVE</name>
<sequence>MALSLTESLRYKGRLFQGFQFIASLNYRHSGARSRENHISTQPIQSFNFSFSQQQMGMSEGDSPTSPSHRSGSVIQFCSKTRDADCSSMGEKDDHSMQIESDGKPRSSRSSSKETNEYKPLDAAIKEFYSSLSASWEGYRITSCNFQPQWPTGNLPPRQSNGHSDKPTDDSECEDHEAKRGKSNHETENQAKRPRNDEKYTRAVPDKPVTKLYNLDSDHKMLQDWMVGFDQGKGCLLDIASMRAYSAQSPSLERQHGKSELKTEPHSRRPAGDPGKGSLSKAIADVKTEQYREKRRKNNASAKRSREARKMREIHAQTAAAYLQDENAKLRALVNVLKEENVYLREIMLRDASIDWKNFETTRHATPRHGQHKRHSHARIRITVWPFYDHYTVTVYEHIMCHVKYGHAVTEQTRQGKDDSMSK</sequence>
<dbReference type="SUPFAM" id="SSF57959">
    <property type="entry name" value="Leucine zipper domain"/>
    <property type="match status" value="1"/>
</dbReference>
<keyword evidence="4" id="KW-0804">Transcription</keyword>
<dbReference type="PROSITE" id="PS50217">
    <property type="entry name" value="BZIP"/>
    <property type="match status" value="1"/>
</dbReference>
<dbReference type="InParanoid" id="A7RHZ9"/>
<comment type="subcellular location">
    <subcellularLocation>
        <location evidence="1">Nucleus</location>
    </subcellularLocation>
</comment>
<dbReference type="HOGENOM" id="CLU_649420_0_0_1"/>
<keyword evidence="9" id="KW-1185">Reference proteome</keyword>
<dbReference type="InterPro" id="IPR046347">
    <property type="entry name" value="bZIP_sf"/>
</dbReference>
<evidence type="ECO:0000256" key="6">
    <source>
        <dbReference type="SAM" id="MobiDB-lite"/>
    </source>
</evidence>
<dbReference type="GO" id="GO:0006357">
    <property type="term" value="P:regulation of transcription by RNA polymerase II"/>
    <property type="evidence" value="ECO:0000318"/>
    <property type="project" value="GO_Central"/>
</dbReference>
<dbReference type="PANTHER" id="PTHR11988:SF27">
    <property type="entry name" value="GH27708P"/>
    <property type="match status" value="1"/>
</dbReference>
<dbReference type="GO" id="GO:0000978">
    <property type="term" value="F:RNA polymerase II cis-regulatory region sequence-specific DNA binding"/>
    <property type="evidence" value="ECO:0000318"/>
    <property type="project" value="GO_Central"/>
</dbReference>
<keyword evidence="5" id="KW-0539">Nucleus</keyword>
<feature type="compositionally biased region" description="Basic and acidic residues" evidence="6">
    <location>
        <begin position="176"/>
        <end position="205"/>
    </location>
</feature>
<proteinExistence type="evidence at protein level"/>
<dbReference type="SMART" id="SM00338">
    <property type="entry name" value="BRLZ"/>
    <property type="match status" value="1"/>
</dbReference>
<dbReference type="AlphaFoldDB" id="A7RHZ9"/>
<comment type="interaction">
    <interactant intactId="EBI-26598740">
        <id>A7RHZ9</id>
    </interactant>
    <interactant intactId="EBI-26598130">
        <id>A7S1X3</id>
        <label>NEMVEDRAFT_v1g242270</label>
    </interactant>
    <organismsDiffer>false</organismsDiffer>
    <experiments>2</experiments>
</comment>
<dbReference type="EMBL" id="DS469511">
    <property type="protein sequence ID" value="EDO48945.1"/>
    <property type="molecule type" value="Genomic_DNA"/>
</dbReference>
<organism evidence="8 9">
    <name type="scientific">Nematostella vectensis</name>
    <name type="common">Starlet sea anemone</name>
    <dbReference type="NCBI Taxonomy" id="45351"/>
    <lineage>
        <taxon>Eukaryota</taxon>
        <taxon>Metazoa</taxon>
        <taxon>Cnidaria</taxon>
        <taxon>Anthozoa</taxon>
        <taxon>Hexacorallia</taxon>
        <taxon>Actiniaria</taxon>
        <taxon>Edwardsiidae</taxon>
        <taxon>Nematostella</taxon>
    </lineage>
</organism>
<accession>A7RHZ9</accession>
<feature type="region of interest" description="Disordered" evidence="6">
    <location>
        <begin position="150"/>
        <end position="205"/>
    </location>
</feature>
<feature type="region of interest" description="Disordered" evidence="6">
    <location>
        <begin position="85"/>
        <end position="118"/>
    </location>
</feature>
<feature type="compositionally biased region" description="Polar residues" evidence="6">
    <location>
        <begin position="150"/>
        <end position="162"/>
    </location>
</feature>
<dbReference type="STRING" id="45351.A7RHZ9"/>
<dbReference type="GO" id="GO:0000981">
    <property type="term" value="F:DNA-binding transcription factor activity, RNA polymerase II-specific"/>
    <property type="evidence" value="ECO:0000318"/>
    <property type="project" value="GO_Central"/>
</dbReference>
<reference evidence="8 9" key="1">
    <citation type="journal article" date="2007" name="Science">
        <title>Sea anemone genome reveals ancestral eumetazoan gene repertoire and genomic organization.</title>
        <authorList>
            <person name="Putnam N.H."/>
            <person name="Srivastava M."/>
            <person name="Hellsten U."/>
            <person name="Dirks B."/>
            <person name="Chapman J."/>
            <person name="Salamov A."/>
            <person name="Terry A."/>
            <person name="Shapiro H."/>
            <person name="Lindquist E."/>
            <person name="Kapitonov V.V."/>
            <person name="Jurka J."/>
            <person name="Genikhovich G."/>
            <person name="Grigoriev I.V."/>
            <person name="Lucas S.M."/>
            <person name="Steele R.E."/>
            <person name="Finnerty J.R."/>
            <person name="Technau U."/>
            <person name="Martindale M.Q."/>
            <person name="Rokhsar D.S."/>
        </authorList>
    </citation>
    <scope>NUCLEOTIDE SEQUENCE [LARGE SCALE GENOMIC DNA]</scope>
    <source>
        <strain evidence="9">CH2 X CH6</strain>
    </source>
</reference>
<gene>
    <name evidence="8" type="ORF">NEMVEDRAFT_v1g197394</name>
</gene>
<dbReference type="CDD" id="cd14695">
    <property type="entry name" value="bZIP_HLF"/>
    <property type="match status" value="1"/>
</dbReference>
<keyword evidence="2" id="KW-0805">Transcription regulation</keyword>
<dbReference type="PANTHER" id="PTHR11988">
    <property type="entry name" value="THYROTROPH EMBRYONIC FACTOR RELATED"/>
    <property type="match status" value="1"/>
</dbReference>